<evidence type="ECO:0000313" key="2">
    <source>
        <dbReference type="EMBL" id="KAJ7717947.1"/>
    </source>
</evidence>
<evidence type="ECO:0000259" key="1">
    <source>
        <dbReference type="PROSITE" id="PS50011"/>
    </source>
</evidence>
<dbReference type="AlphaFoldDB" id="A0AAD7MIN6"/>
<proteinExistence type="predicted"/>
<dbReference type="InterPro" id="IPR001245">
    <property type="entry name" value="Ser-Thr/Tyr_kinase_cat_dom"/>
</dbReference>
<dbReference type="PANTHER" id="PTHR44329">
    <property type="entry name" value="SERINE/THREONINE-PROTEIN KINASE TNNI3K-RELATED"/>
    <property type="match status" value="1"/>
</dbReference>
<dbReference type="InterPro" id="IPR008266">
    <property type="entry name" value="Tyr_kinase_AS"/>
</dbReference>
<comment type="caution">
    <text evidence="2">The sequence shown here is derived from an EMBL/GenBank/DDBJ whole genome shotgun (WGS) entry which is preliminary data.</text>
</comment>
<keyword evidence="2" id="KW-0808">Transferase</keyword>
<evidence type="ECO:0000313" key="3">
    <source>
        <dbReference type="Proteomes" id="UP001215598"/>
    </source>
</evidence>
<keyword evidence="3" id="KW-1185">Reference proteome</keyword>
<feature type="domain" description="Protein kinase" evidence="1">
    <location>
        <begin position="227"/>
        <end position="496"/>
    </location>
</feature>
<keyword evidence="2" id="KW-0418">Kinase</keyword>
<gene>
    <name evidence="2" type="ORF">B0H16DRAFT_1609907</name>
</gene>
<dbReference type="InterPro" id="IPR051681">
    <property type="entry name" value="Ser/Thr_Kinases-Pseudokinases"/>
</dbReference>
<reference evidence="2" key="1">
    <citation type="submission" date="2023-03" db="EMBL/GenBank/DDBJ databases">
        <title>Massive genome expansion in bonnet fungi (Mycena s.s.) driven by repeated elements and novel gene families across ecological guilds.</title>
        <authorList>
            <consortium name="Lawrence Berkeley National Laboratory"/>
            <person name="Harder C.B."/>
            <person name="Miyauchi S."/>
            <person name="Viragh M."/>
            <person name="Kuo A."/>
            <person name="Thoen E."/>
            <person name="Andreopoulos B."/>
            <person name="Lu D."/>
            <person name="Skrede I."/>
            <person name="Drula E."/>
            <person name="Henrissat B."/>
            <person name="Morin E."/>
            <person name="Kohler A."/>
            <person name="Barry K."/>
            <person name="LaButti K."/>
            <person name="Morin E."/>
            <person name="Salamov A."/>
            <person name="Lipzen A."/>
            <person name="Mereny Z."/>
            <person name="Hegedus B."/>
            <person name="Baldrian P."/>
            <person name="Stursova M."/>
            <person name="Weitz H."/>
            <person name="Taylor A."/>
            <person name="Grigoriev I.V."/>
            <person name="Nagy L.G."/>
            <person name="Martin F."/>
            <person name="Kauserud H."/>
        </authorList>
    </citation>
    <scope>NUCLEOTIDE SEQUENCE</scope>
    <source>
        <strain evidence="2">CBHHK182m</strain>
    </source>
</reference>
<dbReference type="Gene3D" id="1.10.510.10">
    <property type="entry name" value="Transferase(Phosphotransferase) domain 1"/>
    <property type="match status" value="1"/>
</dbReference>
<dbReference type="GO" id="GO:0004674">
    <property type="term" value="F:protein serine/threonine kinase activity"/>
    <property type="evidence" value="ECO:0007669"/>
    <property type="project" value="TreeGrafter"/>
</dbReference>
<accession>A0AAD7MIN6</accession>
<dbReference type="SUPFAM" id="SSF56112">
    <property type="entry name" value="Protein kinase-like (PK-like)"/>
    <property type="match status" value="1"/>
</dbReference>
<name>A0AAD7MIN6_9AGAR</name>
<protein>
    <submittedName>
        <fullName evidence="2">Kinase-like domain-containing protein</fullName>
    </submittedName>
</protein>
<dbReference type="Proteomes" id="UP001215598">
    <property type="component" value="Unassembled WGS sequence"/>
</dbReference>
<organism evidence="2 3">
    <name type="scientific">Mycena metata</name>
    <dbReference type="NCBI Taxonomy" id="1033252"/>
    <lineage>
        <taxon>Eukaryota</taxon>
        <taxon>Fungi</taxon>
        <taxon>Dikarya</taxon>
        <taxon>Basidiomycota</taxon>
        <taxon>Agaricomycotina</taxon>
        <taxon>Agaricomycetes</taxon>
        <taxon>Agaricomycetidae</taxon>
        <taxon>Agaricales</taxon>
        <taxon>Marasmiineae</taxon>
        <taxon>Mycenaceae</taxon>
        <taxon>Mycena</taxon>
    </lineage>
</organism>
<dbReference type="InterPro" id="IPR000719">
    <property type="entry name" value="Prot_kinase_dom"/>
</dbReference>
<dbReference type="EMBL" id="JARKIB010000270">
    <property type="protein sequence ID" value="KAJ7717947.1"/>
    <property type="molecule type" value="Genomic_DNA"/>
</dbReference>
<dbReference type="GO" id="GO:0005524">
    <property type="term" value="F:ATP binding"/>
    <property type="evidence" value="ECO:0007669"/>
    <property type="project" value="InterPro"/>
</dbReference>
<dbReference type="InterPro" id="IPR011009">
    <property type="entry name" value="Kinase-like_dom_sf"/>
</dbReference>
<dbReference type="Pfam" id="PF07714">
    <property type="entry name" value="PK_Tyr_Ser-Thr"/>
    <property type="match status" value="1"/>
</dbReference>
<sequence length="625" mass="69641">MRTPSLRDLRVLDADFPRGLVVCSEGNPSVASAHDEQDGNTNTRTPWTVHGLSTVPFPTSDEEPQTYDDDWVLELGADSKYSIYKNFLDLIWAEAKSQQNHGVRQKIIRYSTLKNDSKLSSNLAALVSALDSQEDLREIASELSLEDNKIAKVLCADRKHIKALLLITQLNGEEIDNSCLLDLAQDVLDSLPRADDLADTTLHRLIVKLSFSCGRLPSSLFIKGVEQDDNRLHAGGSFGNIYKAVYRSKVVALKQLRFNEAYTEEEKRKIQKKFCQEALLWKNLQHPNILPFLGLHSKESDPNDPLSILWSMFMVCEWMPKGTVLKYLKESPSAPINVLLLEIAEGLRYLHSKAVLHGDLRGNNILVDEGGHARLADFGLACYANATAKSSTHAGSTRWMAPELLEPGRHFQRTLATDVYAFSCVCYELYNGAPFAEQTNNKMTDAAVLLAVVVEGRRPLRLSIPSRIWKIVEESWCKEPESRLKIGEIVERLKRIQQEDIAAGTSARTEPQPRYRPPGALGITLKQNANSTLALTRTASVTVTVAPNVPPPKPTRRHSFFELFRGPSADHAQLNWRDAPRALAGFLRKGKTVTYPSPAQSVEMSSASAGNALIRRPRFLSSPAR</sequence>
<dbReference type="PROSITE" id="PS00109">
    <property type="entry name" value="PROTEIN_KINASE_TYR"/>
    <property type="match status" value="1"/>
</dbReference>
<dbReference type="PROSITE" id="PS50011">
    <property type="entry name" value="PROTEIN_KINASE_DOM"/>
    <property type="match status" value="1"/>
</dbReference>